<keyword evidence="2" id="KW-0732">Signal</keyword>
<dbReference type="AlphaFoldDB" id="A0A0C2DDH6"/>
<dbReference type="Proteomes" id="UP000031599">
    <property type="component" value="Unassembled WGS sequence"/>
</dbReference>
<comment type="caution">
    <text evidence="3">The sequence shown here is derived from an EMBL/GenBank/DDBJ whole genome shotgun (WGS) entry which is preliminary data.</text>
</comment>
<evidence type="ECO:0000313" key="3">
    <source>
        <dbReference type="EMBL" id="KIG19495.1"/>
    </source>
</evidence>
<reference evidence="3 4" key="1">
    <citation type="submission" date="2014-12" db="EMBL/GenBank/DDBJ databases">
        <title>Genome assembly of Enhygromyxa salina DSM 15201.</title>
        <authorList>
            <person name="Sharma G."/>
            <person name="Subramanian S."/>
        </authorList>
    </citation>
    <scope>NUCLEOTIDE SEQUENCE [LARGE SCALE GENOMIC DNA]</scope>
    <source>
        <strain evidence="3 4">DSM 15201</strain>
    </source>
</reference>
<sequence length="192" mass="19031">MRLTKGFLLVAMTASLALASGDALATGSGGGDTGGIPGDFTSAWFIAPLPNAAYEGAPVTIDAEVGVHQGVDDEPIASVEVFVGGESVGSQPCDAGCTFPDIELAKGVHLFELVADTGYATSVTVYVDEDPPEDPADTGQDEDGGGTMGGGGGGGGGGGCSVGAQPVSPWAVMTLPMLLLVPGLRRRGKPPL</sequence>
<proteinExistence type="predicted"/>
<feature type="region of interest" description="Disordered" evidence="1">
    <location>
        <begin position="127"/>
        <end position="162"/>
    </location>
</feature>
<feature type="chain" id="PRO_5002147378" evidence="2">
    <location>
        <begin position="26"/>
        <end position="192"/>
    </location>
</feature>
<dbReference type="EMBL" id="JMCC02000001">
    <property type="protein sequence ID" value="KIG19495.1"/>
    <property type="molecule type" value="Genomic_DNA"/>
</dbReference>
<accession>A0A0C2DDH6</accession>
<feature type="compositionally biased region" description="Gly residues" evidence="1">
    <location>
        <begin position="145"/>
        <end position="161"/>
    </location>
</feature>
<organism evidence="3 4">
    <name type="scientific">Enhygromyxa salina</name>
    <dbReference type="NCBI Taxonomy" id="215803"/>
    <lineage>
        <taxon>Bacteria</taxon>
        <taxon>Pseudomonadati</taxon>
        <taxon>Myxococcota</taxon>
        <taxon>Polyangia</taxon>
        <taxon>Nannocystales</taxon>
        <taxon>Nannocystaceae</taxon>
        <taxon>Enhygromyxa</taxon>
    </lineage>
</organism>
<evidence type="ECO:0000256" key="2">
    <source>
        <dbReference type="SAM" id="SignalP"/>
    </source>
</evidence>
<evidence type="ECO:0000256" key="1">
    <source>
        <dbReference type="SAM" id="MobiDB-lite"/>
    </source>
</evidence>
<gene>
    <name evidence="3" type="ORF">DB30_00004</name>
</gene>
<protein>
    <submittedName>
        <fullName evidence="3">DNA polymerase III alpha subunit</fullName>
    </submittedName>
</protein>
<feature type="compositionally biased region" description="Acidic residues" evidence="1">
    <location>
        <begin position="127"/>
        <end position="144"/>
    </location>
</feature>
<name>A0A0C2DDH6_9BACT</name>
<feature type="signal peptide" evidence="2">
    <location>
        <begin position="1"/>
        <end position="25"/>
    </location>
</feature>
<evidence type="ECO:0000313" key="4">
    <source>
        <dbReference type="Proteomes" id="UP000031599"/>
    </source>
</evidence>